<dbReference type="Proteomes" id="UP000027337">
    <property type="component" value="Unassembled WGS sequence"/>
</dbReference>
<protein>
    <submittedName>
        <fullName evidence="2">Aerotaxis receptor Aer</fullName>
    </submittedName>
</protein>
<comment type="caution">
    <text evidence="2">The sequence shown here is derived from an EMBL/GenBank/DDBJ whole genome shotgun (WGS) entry which is preliminary data.</text>
</comment>
<sequence>MTAAPTHASLDPSGFESRHFGIDDIFYSRTDGRGIILAANAVFQRVSVYDWSDLIGAPHNVIRHPDMPRGVFHLMWSILGDGKPFCGYIKNKAEDGSHYWVLAVACPLEDGFLSVRIKPGTEMFRQAQQIYTDLRHRERNENLPPEASSDALLQAFESAGYSDYASFMTKALTEETKHRDIALQRPADWRLRSILSIKEGVKEIEDHAGDVVRIFKQTNQIPYNMRLQAGRLEGTDGPISVISNNHRQMTQSLADAVATFSEKSLLGNDYLIQAEFLHGVSRVQHDLLQSFGLEPVIDGQDKAQEKALLSRQQMEFVSMAHKAVVEVSDRVSAFSKICNDVRRLKAGLEMTRVMCKIERSRIAERVDGLDEIVQQLGKAQTDLDHLLSKMDGAVQQILEAAERLTQSRQRAA</sequence>
<accession>A0A061SV04</accession>
<dbReference type="InterPro" id="IPR013655">
    <property type="entry name" value="PAS_fold_3"/>
</dbReference>
<keyword evidence="3" id="KW-1185">Reference proteome</keyword>
<reference evidence="2 3" key="1">
    <citation type="journal article" date="2014" name="Genome Announc.">
        <title>Draft Genome Sequences of Two Isolates of the Roseobacter Group, Sulfitobacter sp. Strains 3SOLIMAR09 and 1FIGIMAR09, from Harbors of Mallorca Island (Mediterranean Sea).</title>
        <authorList>
            <person name="Mas-Llado M."/>
            <person name="Pina-Villalonga J.M."/>
            <person name="Brunet-Galmes I."/>
            <person name="Nogales B."/>
            <person name="Bosch R."/>
        </authorList>
    </citation>
    <scope>NUCLEOTIDE SEQUENCE [LARGE SCALE GENOMIC DNA]</scope>
    <source>
        <strain evidence="2 3">1FIGIMAR09</strain>
    </source>
</reference>
<dbReference type="RefSeq" id="WP_051584088.1">
    <property type="nucleotide sequence ID" value="NZ_JEMU01000006.1"/>
</dbReference>
<dbReference type="Pfam" id="PF08447">
    <property type="entry name" value="PAS_3"/>
    <property type="match status" value="1"/>
</dbReference>
<proteinExistence type="predicted"/>
<evidence type="ECO:0000259" key="1">
    <source>
        <dbReference type="Pfam" id="PF08447"/>
    </source>
</evidence>
<gene>
    <name evidence="2" type="ORF">PM02_08480</name>
</gene>
<evidence type="ECO:0000313" key="2">
    <source>
        <dbReference type="EMBL" id="KAJ03379.1"/>
    </source>
</evidence>
<dbReference type="InterPro" id="IPR035965">
    <property type="entry name" value="PAS-like_dom_sf"/>
</dbReference>
<dbReference type="AlphaFoldDB" id="A0A061SV04"/>
<keyword evidence="2" id="KW-0675">Receptor</keyword>
<dbReference type="EMBL" id="JEMU01000006">
    <property type="protein sequence ID" value="KAJ03379.1"/>
    <property type="molecule type" value="Genomic_DNA"/>
</dbReference>
<evidence type="ECO:0000313" key="3">
    <source>
        <dbReference type="Proteomes" id="UP000027337"/>
    </source>
</evidence>
<dbReference type="STRING" id="83219.PM02_08480"/>
<feature type="domain" description="PAS fold-3" evidence="1">
    <location>
        <begin position="38"/>
        <end position="109"/>
    </location>
</feature>
<dbReference type="SUPFAM" id="SSF55785">
    <property type="entry name" value="PYP-like sensor domain (PAS domain)"/>
    <property type="match status" value="1"/>
</dbReference>
<dbReference type="Gene3D" id="3.30.450.20">
    <property type="entry name" value="PAS domain"/>
    <property type="match status" value="1"/>
</dbReference>
<name>A0A061SV04_9RHOB</name>
<organism evidence="2 3">
    <name type="scientific">Sulfitobacter mediterraneus</name>
    <dbReference type="NCBI Taxonomy" id="83219"/>
    <lineage>
        <taxon>Bacteria</taxon>
        <taxon>Pseudomonadati</taxon>
        <taxon>Pseudomonadota</taxon>
        <taxon>Alphaproteobacteria</taxon>
        <taxon>Rhodobacterales</taxon>
        <taxon>Roseobacteraceae</taxon>
        <taxon>Sulfitobacter</taxon>
    </lineage>
</organism>
<dbReference type="eggNOG" id="COG0840">
    <property type="taxonomic scope" value="Bacteria"/>
</dbReference>